<dbReference type="Proteomes" id="UP000828390">
    <property type="component" value="Unassembled WGS sequence"/>
</dbReference>
<dbReference type="AlphaFoldDB" id="A0A9D4JTC7"/>
<accession>A0A9D4JTC7</accession>
<evidence type="ECO:0000313" key="2">
    <source>
        <dbReference type="EMBL" id="KAH3819933.1"/>
    </source>
</evidence>
<reference evidence="2" key="2">
    <citation type="submission" date="2020-11" db="EMBL/GenBank/DDBJ databases">
        <authorList>
            <person name="McCartney M.A."/>
            <person name="Auch B."/>
            <person name="Kono T."/>
            <person name="Mallez S."/>
            <person name="Becker A."/>
            <person name="Gohl D.M."/>
            <person name="Silverstein K.A.T."/>
            <person name="Koren S."/>
            <person name="Bechman K.B."/>
            <person name="Herman A."/>
            <person name="Abrahante J.E."/>
            <person name="Garbe J."/>
        </authorList>
    </citation>
    <scope>NUCLEOTIDE SEQUENCE</scope>
    <source>
        <strain evidence="2">Duluth1</strain>
        <tissue evidence="2">Whole animal</tissue>
    </source>
</reference>
<dbReference type="EMBL" id="JAIWYP010000005">
    <property type="protein sequence ID" value="KAH3819933.1"/>
    <property type="molecule type" value="Genomic_DNA"/>
</dbReference>
<evidence type="ECO:0000256" key="1">
    <source>
        <dbReference type="SAM" id="MobiDB-lite"/>
    </source>
</evidence>
<name>A0A9D4JTC7_DREPO</name>
<comment type="caution">
    <text evidence="2">The sequence shown here is derived from an EMBL/GenBank/DDBJ whole genome shotgun (WGS) entry which is preliminary data.</text>
</comment>
<organism evidence="2 3">
    <name type="scientific">Dreissena polymorpha</name>
    <name type="common">Zebra mussel</name>
    <name type="synonym">Mytilus polymorpha</name>
    <dbReference type="NCBI Taxonomy" id="45954"/>
    <lineage>
        <taxon>Eukaryota</taxon>
        <taxon>Metazoa</taxon>
        <taxon>Spiralia</taxon>
        <taxon>Lophotrochozoa</taxon>
        <taxon>Mollusca</taxon>
        <taxon>Bivalvia</taxon>
        <taxon>Autobranchia</taxon>
        <taxon>Heteroconchia</taxon>
        <taxon>Euheterodonta</taxon>
        <taxon>Imparidentia</taxon>
        <taxon>Neoheterodontei</taxon>
        <taxon>Myida</taxon>
        <taxon>Dreissenoidea</taxon>
        <taxon>Dreissenidae</taxon>
        <taxon>Dreissena</taxon>
    </lineage>
</organism>
<evidence type="ECO:0000313" key="3">
    <source>
        <dbReference type="Proteomes" id="UP000828390"/>
    </source>
</evidence>
<protein>
    <submittedName>
        <fullName evidence="2">Uncharacterized protein</fullName>
    </submittedName>
</protein>
<sequence length="123" mass="13927">MEVATKGLFSAKTCFFFSVTPLEFAKLHDVDKEISAEAQYARYLMAKWSTGRTPGIEERTSKWEQALSKPPQRPIKRKTTDSVPFSHCDHSGLHQGICRICIWSTSSSYVQKYLHGSPRDGQS</sequence>
<proteinExistence type="predicted"/>
<gene>
    <name evidence="2" type="ORF">DPMN_121677</name>
</gene>
<reference evidence="2" key="1">
    <citation type="journal article" date="2019" name="bioRxiv">
        <title>The Genome of the Zebra Mussel, Dreissena polymorpha: A Resource for Invasive Species Research.</title>
        <authorList>
            <person name="McCartney M.A."/>
            <person name="Auch B."/>
            <person name="Kono T."/>
            <person name="Mallez S."/>
            <person name="Zhang Y."/>
            <person name="Obille A."/>
            <person name="Becker A."/>
            <person name="Abrahante J.E."/>
            <person name="Garbe J."/>
            <person name="Badalamenti J.P."/>
            <person name="Herman A."/>
            <person name="Mangelson H."/>
            <person name="Liachko I."/>
            <person name="Sullivan S."/>
            <person name="Sone E.D."/>
            <person name="Koren S."/>
            <person name="Silverstein K.A.T."/>
            <person name="Beckman K.B."/>
            <person name="Gohl D.M."/>
        </authorList>
    </citation>
    <scope>NUCLEOTIDE SEQUENCE</scope>
    <source>
        <strain evidence="2">Duluth1</strain>
        <tissue evidence="2">Whole animal</tissue>
    </source>
</reference>
<feature type="region of interest" description="Disordered" evidence="1">
    <location>
        <begin position="60"/>
        <end position="81"/>
    </location>
</feature>
<keyword evidence="3" id="KW-1185">Reference proteome</keyword>